<feature type="domain" description="PKD" evidence="1">
    <location>
        <begin position="389"/>
        <end position="458"/>
    </location>
</feature>
<dbReference type="PANTHER" id="PTHR21131:SF0">
    <property type="entry name" value="GEO10195P1-RELATED"/>
    <property type="match status" value="1"/>
</dbReference>
<dbReference type="Gene3D" id="2.60.40.10">
    <property type="entry name" value="Immunoglobulins"/>
    <property type="match status" value="2"/>
</dbReference>
<evidence type="ECO:0000259" key="1">
    <source>
        <dbReference type="PROSITE" id="PS50093"/>
    </source>
</evidence>
<dbReference type="AlphaFoldDB" id="A0A1F6D9M4"/>
<comment type="caution">
    <text evidence="2">The sequence shown here is derived from an EMBL/GenBank/DDBJ whole genome shotgun (WGS) entry which is preliminary data.</text>
</comment>
<evidence type="ECO:0000313" key="3">
    <source>
        <dbReference type="Proteomes" id="UP000177958"/>
    </source>
</evidence>
<proteinExistence type="predicted"/>
<dbReference type="InterPro" id="IPR000601">
    <property type="entry name" value="PKD_dom"/>
</dbReference>
<dbReference type="SUPFAM" id="SSF47090">
    <property type="entry name" value="PGBD-like"/>
    <property type="match status" value="1"/>
</dbReference>
<dbReference type="PANTHER" id="PTHR21131">
    <property type="entry name" value="SERINE-TYPE ENDOPEPTIDASE INHIBITOR"/>
    <property type="match status" value="1"/>
</dbReference>
<dbReference type="InterPro" id="IPR036366">
    <property type="entry name" value="PGBDSf"/>
</dbReference>
<evidence type="ECO:0000313" key="2">
    <source>
        <dbReference type="EMBL" id="OGG58139.1"/>
    </source>
</evidence>
<dbReference type="InterPro" id="IPR036365">
    <property type="entry name" value="PGBD-like_sf"/>
</dbReference>
<dbReference type="GO" id="GO:0005615">
    <property type="term" value="C:extracellular space"/>
    <property type="evidence" value="ECO:0007669"/>
    <property type="project" value="TreeGrafter"/>
</dbReference>
<reference evidence="2 3" key="1">
    <citation type="journal article" date="2016" name="Nat. Commun.">
        <title>Thousands of microbial genomes shed light on interconnected biogeochemical processes in an aquifer system.</title>
        <authorList>
            <person name="Anantharaman K."/>
            <person name="Brown C.T."/>
            <person name="Hug L.A."/>
            <person name="Sharon I."/>
            <person name="Castelle C.J."/>
            <person name="Probst A.J."/>
            <person name="Thomas B.C."/>
            <person name="Singh A."/>
            <person name="Wilkins M.J."/>
            <person name="Karaoz U."/>
            <person name="Brodie E.L."/>
            <person name="Williams K.H."/>
            <person name="Hubbard S.S."/>
            <person name="Banfield J.F."/>
        </authorList>
    </citation>
    <scope>NUCLEOTIDE SEQUENCE [LARGE SCALE GENOMIC DNA]</scope>
</reference>
<dbReference type="InterPro" id="IPR053265">
    <property type="entry name" value="Serpin"/>
</dbReference>
<dbReference type="CDD" id="cd00146">
    <property type="entry name" value="PKD"/>
    <property type="match status" value="1"/>
</dbReference>
<dbReference type="EMBL" id="MFKX01000006">
    <property type="protein sequence ID" value="OGG58139.1"/>
    <property type="molecule type" value="Genomic_DNA"/>
</dbReference>
<accession>A0A1F6D9M4</accession>
<dbReference type="Pfam" id="PF01471">
    <property type="entry name" value="PG_binding_1"/>
    <property type="match status" value="1"/>
</dbReference>
<organism evidence="2 3">
    <name type="scientific">Candidatus Kaiserbacteria bacterium RIFCSPHIGHO2_01_FULL_55_17</name>
    <dbReference type="NCBI Taxonomy" id="1798484"/>
    <lineage>
        <taxon>Bacteria</taxon>
        <taxon>Candidatus Kaiseribacteriota</taxon>
    </lineage>
</organism>
<dbReference type="InterPro" id="IPR035986">
    <property type="entry name" value="PKD_dom_sf"/>
</dbReference>
<dbReference type="Pfam" id="PF18911">
    <property type="entry name" value="PKD_4"/>
    <property type="match status" value="1"/>
</dbReference>
<protein>
    <recommendedName>
        <fullName evidence="1">PKD domain-containing protein</fullName>
    </recommendedName>
</protein>
<dbReference type="InterPro" id="IPR013783">
    <property type="entry name" value="Ig-like_fold"/>
</dbReference>
<dbReference type="InterPro" id="IPR002477">
    <property type="entry name" value="Peptidoglycan-bd-like"/>
</dbReference>
<dbReference type="SUPFAM" id="SSF49299">
    <property type="entry name" value="PKD domain"/>
    <property type="match status" value="2"/>
</dbReference>
<name>A0A1F6D9M4_9BACT</name>
<gene>
    <name evidence="2" type="ORF">A2853_01325</name>
</gene>
<dbReference type="PROSITE" id="PS50093">
    <property type="entry name" value="PKD"/>
    <property type="match status" value="1"/>
</dbReference>
<dbReference type="Gene3D" id="1.10.101.10">
    <property type="entry name" value="PGBD-like superfamily/PGBD"/>
    <property type="match status" value="1"/>
</dbReference>
<dbReference type="Proteomes" id="UP000177958">
    <property type="component" value="Unassembled WGS sequence"/>
</dbReference>
<dbReference type="Gene3D" id="3.30.60.30">
    <property type="match status" value="2"/>
</dbReference>
<sequence>MYTRNFIIALAIVGVVASGVWFTPTTSAITIQELQAQIQILLARLAELQGSATVQIQNPTAASIVNPSGNIRHRICNMLARNLSQGARGDDVQSLQEFLRDEGYFSVNTTGYYGPVTAQALARWQASQGVQAAGVVGPITRERIRVWCGGGQGLGNDRFSASPQRGLAPLAVTFKTNVQLANSLFVADAGDYKVVFGDGAEEKFPCTGSTPWCFGPHMVTHTYMSNGTYAASLVHYGYFGPPGSSGIPEQTIATQTIYVGDAFCTKEYVPVCGQKSIVCITTPCNPIQQTYGNRCMMEADGASFLYEGACRASNTDPSADPRCRAWYDGCNNCSRETPNGPAACTLRACFQRAPAYCTAYFDANKPPAISGFSGPTTLNVNQTGTWAINASDPENGSLSYSINWGDAYAATPAYAAVDAFVQTSTFTHAYAYVGTYTVTIVVRDSMGQEARTTSTVRVGDQPVACTLEYNPVCGQPPEPACRYSIPACMMATPGPQTYSNRCMMNAAGATLLYEGQCRSGY</sequence>